<evidence type="ECO:0000313" key="2">
    <source>
        <dbReference type="Proteomes" id="UP000289886"/>
    </source>
</evidence>
<reference evidence="1 2" key="1">
    <citation type="submission" date="2019-01" db="EMBL/GenBank/DDBJ databases">
        <title>Draft Genome and Complete Hox-Cluster Characterization of the Sterlet Sturgeon (Acipenser ruthenus).</title>
        <authorList>
            <person name="Wei Q."/>
        </authorList>
    </citation>
    <scope>NUCLEOTIDE SEQUENCE [LARGE SCALE GENOMIC DNA]</scope>
    <source>
        <strain evidence="1">WHYD16114868_AA</strain>
        <tissue evidence="1">Blood</tissue>
    </source>
</reference>
<organism evidence="1 2">
    <name type="scientific">Acipenser ruthenus</name>
    <name type="common">Sterlet sturgeon</name>
    <dbReference type="NCBI Taxonomy" id="7906"/>
    <lineage>
        <taxon>Eukaryota</taxon>
        <taxon>Metazoa</taxon>
        <taxon>Chordata</taxon>
        <taxon>Craniata</taxon>
        <taxon>Vertebrata</taxon>
        <taxon>Euteleostomi</taxon>
        <taxon>Actinopterygii</taxon>
        <taxon>Chondrostei</taxon>
        <taxon>Acipenseriformes</taxon>
        <taxon>Acipenseridae</taxon>
        <taxon>Acipenser</taxon>
    </lineage>
</organism>
<dbReference type="EMBL" id="SCEB01000148">
    <property type="protein sequence ID" value="RXN00643.1"/>
    <property type="molecule type" value="Genomic_DNA"/>
</dbReference>
<proteinExistence type="predicted"/>
<comment type="caution">
    <text evidence="1">The sequence shown here is derived from an EMBL/GenBank/DDBJ whole genome shotgun (WGS) entry which is preliminary data.</text>
</comment>
<dbReference type="Proteomes" id="UP000289886">
    <property type="component" value="Unassembled WGS sequence"/>
</dbReference>
<name>A0A662YVX2_ACIRT</name>
<dbReference type="AlphaFoldDB" id="A0A662YVX2"/>
<evidence type="ECO:0000313" key="1">
    <source>
        <dbReference type="EMBL" id="RXN00643.1"/>
    </source>
</evidence>
<gene>
    <name evidence="1" type="ORF">EOD39_8985</name>
</gene>
<accession>A0A662YVX2</accession>
<keyword evidence="2" id="KW-1185">Reference proteome</keyword>
<protein>
    <submittedName>
        <fullName evidence="1">Mediator of RNA polymerase II transcription subunit 30</fullName>
    </submittedName>
</protein>
<sequence length="77" mass="9204">MEIFQLLRNMQQLIPYVEEDGSKHDDRSANQFRCASEDRREVMEVNKFVQEVLSNSRYIFNCSFRKKDLPHVTTTFS</sequence>